<sequence length="346" mass="38667">MPADRVQKSRTPKDVPDLGNPDRKRVLNVLAQRRYRQRRKERIAALEAHAKGLESLVDHCPTRSDDASPQASSIPENPDTTVELISVPCEDDLPGYAIHGDPFNTSLVQDFSDFPILPTPLPSTPELAEWQQRPPSNSFAFPFTADGGLLTVPVLSMVQAFMSIATAFDICENLWDPSYLHVLPSSLSLHSSLPANLRPVPAQLIIPHHPALDLLPWPTMREKLICILAMPSKLRPPIAREEDDGGTNIYGVWPFSDTSGSLSPARQSKAITQLVQDLDDFQDGGGVRVHGNSVAWGQGNEFVEEAWEVGENFYRRWWFCLDQKIIDQSNKKRRERGLGRLRIAAR</sequence>
<name>A0ACB6S3Z0_9PLEO</name>
<gene>
    <name evidence="1" type="ORF">BU25DRAFT_457548</name>
</gene>
<evidence type="ECO:0000313" key="2">
    <source>
        <dbReference type="Proteomes" id="UP000799754"/>
    </source>
</evidence>
<evidence type="ECO:0000313" key="1">
    <source>
        <dbReference type="EMBL" id="KAF2628758.1"/>
    </source>
</evidence>
<keyword evidence="2" id="KW-1185">Reference proteome</keyword>
<dbReference type="Proteomes" id="UP000799754">
    <property type="component" value="Unassembled WGS sequence"/>
</dbReference>
<protein>
    <submittedName>
        <fullName evidence="1">Uncharacterized protein</fullName>
    </submittedName>
</protein>
<comment type="caution">
    <text evidence="1">The sequence shown here is derived from an EMBL/GenBank/DDBJ whole genome shotgun (WGS) entry which is preliminary data.</text>
</comment>
<dbReference type="EMBL" id="MU006712">
    <property type="protein sequence ID" value="KAF2628758.1"/>
    <property type="molecule type" value="Genomic_DNA"/>
</dbReference>
<accession>A0ACB6S3Z0</accession>
<reference evidence="1" key="1">
    <citation type="journal article" date="2020" name="Stud. Mycol.">
        <title>101 Dothideomycetes genomes: a test case for predicting lifestyles and emergence of pathogens.</title>
        <authorList>
            <person name="Haridas S."/>
            <person name="Albert R."/>
            <person name="Binder M."/>
            <person name="Bloem J."/>
            <person name="Labutti K."/>
            <person name="Salamov A."/>
            <person name="Andreopoulos B."/>
            <person name="Baker S."/>
            <person name="Barry K."/>
            <person name="Bills G."/>
            <person name="Bluhm B."/>
            <person name="Cannon C."/>
            <person name="Castanera R."/>
            <person name="Culley D."/>
            <person name="Daum C."/>
            <person name="Ezra D."/>
            <person name="Gonzalez J."/>
            <person name="Henrissat B."/>
            <person name="Kuo A."/>
            <person name="Liang C."/>
            <person name="Lipzen A."/>
            <person name="Lutzoni F."/>
            <person name="Magnuson J."/>
            <person name="Mondo S."/>
            <person name="Nolan M."/>
            <person name="Ohm R."/>
            <person name="Pangilinan J."/>
            <person name="Park H.-J."/>
            <person name="Ramirez L."/>
            <person name="Alfaro M."/>
            <person name="Sun H."/>
            <person name="Tritt A."/>
            <person name="Yoshinaga Y."/>
            <person name="Zwiers L.-H."/>
            <person name="Turgeon B."/>
            <person name="Goodwin S."/>
            <person name="Spatafora J."/>
            <person name="Crous P."/>
            <person name="Grigoriev I."/>
        </authorList>
    </citation>
    <scope>NUCLEOTIDE SEQUENCE</scope>
    <source>
        <strain evidence="1">CBS 525.71</strain>
    </source>
</reference>
<organism evidence="1 2">
    <name type="scientific">Macroventuria anomochaeta</name>
    <dbReference type="NCBI Taxonomy" id="301207"/>
    <lineage>
        <taxon>Eukaryota</taxon>
        <taxon>Fungi</taxon>
        <taxon>Dikarya</taxon>
        <taxon>Ascomycota</taxon>
        <taxon>Pezizomycotina</taxon>
        <taxon>Dothideomycetes</taxon>
        <taxon>Pleosporomycetidae</taxon>
        <taxon>Pleosporales</taxon>
        <taxon>Pleosporineae</taxon>
        <taxon>Didymellaceae</taxon>
        <taxon>Macroventuria</taxon>
    </lineage>
</organism>
<proteinExistence type="predicted"/>